<dbReference type="OMA" id="QWNKEQP"/>
<keyword evidence="21" id="KW-1185">Reference proteome</keyword>
<evidence type="ECO:0000256" key="5">
    <source>
        <dbReference type="ARBA" id="ARBA00012865"/>
    </source>
</evidence>
<reference evidence="20" key="1">
    <citation type="submission" date="2021-04" db="EMBL/GenBank/DDBJ databases">
        <authorList>
            <consortium name="Wellcome Sanger Institute Data Sharing"/>
        </authorList>
    </citation>
    <scope>NUCLEOTIDE SEQUENCE [LARGE SCALE GENOMIC DNA]</scope>
</reference>
<keyword evidence="12" id="KW-0234">DNA repair</keyword>
<dbReference type="Ensembl" id="ENSSAUT00010069669.1">
    <property type="protein sequence ID" value="ENSSAUP00010066531.1"/>
    <property type="gene ID" value="ENSSAUG00010026517.1"/>
</dbReference>
<evidence type="ECO:0000256" key="6">
    <source>
        <dbReference type="ARBA" id="ARBA00022454"/>
    </source>
</evidence>
<reference evidence="20" key="3">
    <citation type="submission" date="2025-09" db="UniProtKB">
        <authorList>
            <consortium name="Ensembl"/>
        </authorList>
    </citation>
    <scope>IDENTIFICATION</scope>
</reference>
<evidence type="ECO:0000256" key="11">
    <source>
        <dbReference type="ARBA" id="ARBA00022895"/>
    </source>
</evidence>
<evidence type="ECO:0000259" key="19">
    <source>
        <dbReference type="Pfam" id="PF12706"/>
    </source>
</evidence>
<dbReference type="Gene3D" id="3.40.50.12650">
    <property type="match status" value="1"/>
</dbReference>
<keyword evidence="11" id="KW-0779">Telomere</keyword>
<dbReference type="EC" id="3.5.2.6" evidence="5"/>
<evidence type="ECO:0000313" key="21">
    <source>
        <dbReference type="Proteomes" id="UP000472265"/>
    </source>
</evidence>
<dbReference type="GO" id="GO:0005634">
    <property type="term" value="C:nucleus"/>
    <property type="evidence" value="ECO:0007669"/>
    <property type="project" value="UniProtKB-SubCell"/>
</dbReference>
<evidence type="ECO:0000256" key="14">
    <source>
        <dbReference type="ARBA" id="ARBA00039555"/>
    </source>
</evidence>
<dbReference type="GO" id="GO:0035312">
    <property type="term" value="F:5'-3' DNA exonuclease activity"/>
    <property type="evidence" value="ECO:0007669"/>
    <property type="project" value="TreeGrafter"/>
</dbReference>
<dbReference type="PANTHER" id="PTHR23240:SF26">
    <property type="entry name" value="5' EXONUCLEASE APOLLO"/>
    <property type="match status" value="1"/>
</dbReference>
<feature type="domain" description="Metallo-beta-lactamase" evidence="19">
    <location>
        <begin position="23"/>
        <end position="155"/>
    </location>
</feature>
<evidence type="ECO:0000256" key="7">
    <source>
        <dbReference type="ARBA" id="ARBA00022722"/>
    </source>
</evidence>
<feature type="region of interest" description="Disordered" evidence="17">
    <location>
        <begin position="479"/>
        <end position="534"/>
    </location>
</feature>
<dbReference type="GO" id="GO:0006303">
    <property type="term" value="P:double-strand break repair via nonhomologous end joining"/>
    <property type="evidence" value="ECO:0007669"/>
    <property type="project" value="TreeGrafter"/>
</dbReference>
<comment type="similarity">
    <text evidence="4">Belongs to the DNA repair metallo-beta-lactamase (DRMBL) family.</text>
</comment>
<evidence type="ECO:0000256" key="13">
    <source>
        <dbReference type="ARBA" id="ARBA00023242"/>
    </source>
</evidence>
<keyword evidence="9" id="KW-0378">Hydrolase</keyword>
<evidence type="ECO:0000256" key="16">
    <source>
        <dbReference type="ARBA" id="ARBA00042738"/>
    </source>
</evidence>
<protein>
    <recommendedName>
        <fullName evidence="14">5' exonuclease Apollo</fullName>
        <ecNumber evidence="5">3.5.2.6</ecNumber>
    </recommendedName>
    <alternativeName>
        <fullName evidence="15">DNA cross-link repair 1B protein</fullName>
    </alternativeName>
    <alternativeName>
        <fullName evidence="16">SNM1 homolog B</fullName>
    </alternativeName>
</protein>
<evidence type="ECO:0000313" key="20">
    <source>
        <dbReference type="Ensembl" id="ENSSAUP00010066531.1"/>
    </source>
</evidence>
<dbReference type="PANTHER" id="PTHR23240">
    <property type="entry name" value="DNA CROSS-LINK REPAIR PROTEIN PSO2/SNM1-RELATED"/>
    <property type="match status" value="1"/>
</dbReference>
<proteinExistence type="inferred from homology"/>
<evidence type="ECO:0000256" key="8">
    <source>
        <dbReference type="ARBA" id="ARBA00022763"/>
    </source>
</evidence>
<gene>
    <name evidence="20" type="primary">DCLRE1B</name>
    <name evidence="20" type="synonym">dclre1b</name>
</gene>
<organism evidence="20 21">
    <name type="scientific">Sparus aurata</name>
    <name type="common">Gilthead sea bream</name>
    <dbReference type="NCBI Taxonomy" id="8175"/>
    <lineage>
        <taxon>Eukaryota</taxon>
        <taxon>Metazoa</taxon>
        <taxon>Chordata</taxon>
        <taxon>Craniata</taxon>
        <taxon>Vertebrata</taxon>
        <taxon>Euteleostomi</taxon>
        <taxon>Actinopterygii</taxon>
        <taxon>Neopterygii</taxon>
        <taxon>Teleostei</taxon>
        <taxon>Neoteleostei</taxon>
        <taxon>Acanthomorphata</taxon>
        <taxon>Eupercaria</taxon>
        <taxon>Spariformes</taxon>
        <taxon>Sparidae</taxon>
        <taxon>Sparus</taxon>
    </lineage>
</organism>
<evidence type="ECO:0000256" key="15">
    <source>
        <dbReference type="ARBA" id="ARBA00041693"/>
    </source>
</evidence>
<name>A0A671YSZ0_SPAAU</name>
<dbReference type="CTD" id="64858"/>
<dbReference type="InterPro" id="IPR001279">
    <property type="entry name" value="Metallo-B-lactamas"/>
</dbReference>
<dbReference type="RefSeq" id="XP_030280211.1">
    <property type="nucleotide sequence ID" value="XM_030424351.1"/>
</dbReference>
<dbReference type="GO" id="GO:0036297">
    <property type="term" value="P:interstrand cross-link repair"/>
    <property type="evidence" value="ECO:0007669"/>
    <property type="project" value="TreeGrafter"/>
</dbReference>
<keyword evidence="8" id="KW-0227">DNA damage</keyword>
<keyword evidence="7" id="KW-0540">Nuclease</keyword>
<dbReference type="AlphaFoldDB" id="A0A671YSZ0"/>
<comment type="catalytic activity">
    <reaction evidence="1">
        <text>a beta-lactam + H2O = a substituted beta-amino acid</text>
        <dbReference type="Rhea" id="RHEA:20401"/>
        <dbReference type="ChEBI" id="CHEBI:15377"/>
        <dbReference type="ChEBI" id="CHEBI:35627"/>
        <dbReference type="ChEBI" id="CHEBI:140347"/>
        <dbReference type="EC" id="3.5.2.6"/>
    </reaction>
</comment>
<dbReference type="GeneTree" id="ENSGT00940000158175"/>
<evidence type="ECO:0000256" key="3">
    <source>
        <dbReference type="ARBA" id="ARBA00004574"/>
    </source>
</evidence>
<dbReference type="Proteomes" id="UP000472265">
    <property type="component" value="Chromosome 7"/>
</dbReference>
<dbReference type="FunFam" id="3.40.50.12650:FF:000003">
    <property type="entry name" value="DNA cross-link repair 1B"/>
    <property type="match status" value="1"/>
</dbReference>
<keyword evidence="13" id="KW-0539">Nucleus</keyword>
<dbReference type="GO" id="GO:0008800">
    <property type="term" value="F:beta-lactamase activity"/>
    <property type="evidence" value="ECO:0007669"/>
    <property type="project" value="UniProtKB-EC"/>
</dbReference>
<evidence type="ECO:0000256" key="1">
    <source>
        <dbReference type="ARBA" id="ARBA00001526"/>
    </source>
</evidence>
<evidence type="ECO:0000256" key="9">
    <source>
        <dbReference type="ARBA" id="ARBA00022801"/>
    </source>
</evidence>
<dbReference type="GeneID" id="115585736"/>
<reference evidence="20" key="2">
    <citation type="submission" date="2025-08" db="UniProtKB">
        <authorList>
            <consortium name="Ensembl"/>
        </authorList>
    </citation>
    <scope>IDENTIFICATION</scope>
</reference>
<keyword evidence="10" id="KW-0269">Exonuclease</keyword>
<dbReference type="CDD" id="cd16273">
    <property type="entry name" value="SNM1A-1C-like_MBL-fold"/>
    <property type="match status" value="1"/>
</dbReference>
<comment type="subcellular location">
    <subcellularLocation>
        <location evidence="3">Chromosome</location>
        <location evidence="3">Telomere</location>
    </subcellularLocation>
    <subcellularLocation>
        <location evidence="2">Nucleus</location>
    </subcellularLocation>
</comment>
<dbReference type="OrthoDB" id="262529at2759"/>
<dbReference type="InParanoid" id="A0A671YSZ0"/>
<sequence length="612" mass="69238">MSGKVIPHTPLAVDFWQLRKCPGTRLFFLSHMHSDHTVGLTSTWINRPIYCSPTTATLLRLKLQVKEQWIHPLELGDPYLLPLDDIGKEGLTVTLIDANHCPGAVMFLFEAYFGSILYTGDFRYNPSMLREPCLRTNTTIDVLYLDNTNCDPNRILPSRQRATQHIKEIIRSHPNHNIVIGLYTLGKESLLLELAMEFKTWIEVSFERMQTLRALELPDVFTTDPGAGRIRVVEQSAICSAAVHQWNRDQPTLAILPTSRPLVSFHPNVHVVPYSDHSSYQELEDFVSALKPTSIVPIVGNYVPGSLSALVPSRKRHEFLVPESVRHYMLRQPESQLSSSEYNSLRRRHFRPLAPKGVVFESPVRGSRMSCEEASEAECLEQDASEEEMDTENIEKDSDCILIDLSKDLSSNKHRRGAGDMWNASIVRTASEDMVPLSQLTHSSFAPVESVTNSKACSPPVRTMRRPFETDVKTINITAASDYTRQHSRHGEQNNTLSDGDSMSQQSEYGNDQDEDTMSNDHSPSQHYGHGADQNDNVTLMQRSRNHYSHTSSHSSAVLRQKYTEEIENSILDDPPFTRDDFKGLLMQSFVKHSPLCPVYRAKKTCQTDSVT</sequence>
<dbReference type="SUPFAM" id="SSF56281">
    <property type="entry name" value="Metallo-hydrolase/oxidoreductase"/>
    <property type="match status" value="1"/>
</dbReference>
<dbReference type="FunCoup" id="A0A671YSZ0">
    <property type="interactions" value="59"/>
</dbReference>
<dbReference type="Pfam" id="PF12706">
    <property type="entry name" value="Lactamase_B_2"/>
    <property type="match status" value="1"/>
</dbReference>
<dbReference type="Pfam" id="PF07522">
    <property type="entry name" value="DRMBL"/>
    <property type="match status" value="1"/>
</dbReference>
<evidence type="ECO:0000256" key="17">
    <source>
        <dbReference type="SAM" id="MobiDB-lite"/>
    </source>
</evidence>
<dbReference type="InterPro" id="IPR036866">
    <property type="entry name" value="RibonucZ/Hydroxyglut_hydro"/>
</dbReference>
<evidence type="ECO:0000256" key="4">
    <source>
        <dbReference type="ARBA" id="ARBA00010304"/>
    </source>
</evidence>
<dbReference type="GO" id="GO:0000781">
    <property type="term" value="C:chromosome, telomeric region"/>
    <property type="evidence" value="ECO:0007669"/>
    <property type="project" value="UniProtKB-SubCell"/>
</dbReference>
<dbReference type="GO" id="GO:0003684">
    <property type="term" value="F:damaged DNA binding"/>
    <property type="evidence" value="ECO:0007669"/>
    <property type="project" value="TreeGrafter"/>
</dbReference>
<evidence type="ECO:0000256" key="12">
    <source>
        <dbReference type="ARBA" id="ARBA00023204"/>
    </source>
</evidence>
<keyword evidence="6" id="KW-0158">Chromosome</keyword>
<feature type="domain" description="DNA repair metallo-beta-lactamase" evidence="18">
    <location>
        <begin position="246"/>
        <end position="299"/>
    </location>
</feature>
<dbReference type="InterPro" id="IPR011084">
    <property type="entry name" value="DRMBL"/>
</dbReference>
<evidence type="ECO:0000256" key="2">
    <source>
        <dbReference type="ARBA" id="ARBA00004123"/>
    </source>
</evidence>
<evidence type="ECO:0000259" key="18">
    <source>
        <dbReference type="Pfam" id="PF07522"/>
    </source>
</evidence>
<dbReference type="GO" id="GO:0000723">
    <property type="term" value="P:telomere maintenance"/>
    <property type="evidence" value="ECO:0007669"/>
    <property type="project" value="TreeGrafter"/>
</dbReference>
<feature type="compositionally biased region" description="Polar residues" evidence="17">
    <location>
        <begin position="493"/>
        <end position="510"/>
    </location>
</feature>
<accession>A0A671YSZ0</accession>
<dbReference type="Gene3D" id="3.60.15.10">
    <property type="entry name" value="Ribonuclease Z/Hydroxyacylglutathione hydrolase-like"/>
    <property type="match status" value="1"/>
</dbReference>
<evidence type="ECO:0000256" key="10">
    <source>
        <dbReference type="ARBA" id="ARBA00022839"/>
    </source>
</evidence>